<evidence type="ECO:0000313" key="3">
    <source>
        <dbReference type="Proteomes" id="UP001180487"/>
    </source>
</evidence>
<feature type="signal peptide" evidence="1">
    <location>
        <begin position="1"/>
        <end position="19"/>
    </location>
</feature>
<gene>
    <name evidence="2" type="ORF">J2X19_003813</name>
</gene>
<keyword evidence="3" id="KW-1185">Reference proteome</keyword>
<comment type="caution">
    <text evidence="2">The sequence shown here is derived from an EMBL/GenBank/DDBJ whole genome shotgun (WGS) entry which is preliminary data.</text>
</comment>
<accession>A0ABU2CCQ4</accession>
<evidence type="ECO:0000313" key="2">
    <source>
        <dbReference type="EMBL" id="MDR7379119.1"/>
    </source>
</evidence>
<dbReference type="EMBL" id="JAVDXT010000004">
    <property type="protein sequence ID" value="MDR7379119.1"/>
    <property type="molecule type" value="Genomic_DNA"/>
</dbReference>
<dbReference type="Proteomes" id="UP001180487">
    <property type="component" value="Unassembled WGS sequence"/>
</dbReference>
<name>A0ABU2CCQ4_9BURK</name>
<reference evidence="2 3" key="1">
    <citation type="submission" date="2023-07" db="EMBL/GenBank/DDBJ databases">
        <title>Sorghum-associated microbial communities from plants grown in Nebraska, USA.</title>
        <authorList>
            <person name="Schachtman D."/>
        </authorList>
    </citation>
    <scope>NUCLEOTIDE SEQUENCE [LARGE SCALE GENOMIC DNA]</scope>
    <source>
        <strain evidence="2 3">BE313</strain>
    </source>
</reference>
<sequence>MKKTLLAATLLAVASMAHAEPNPAKKELINKLLQIQQPAVDITASALAEQPLLRLKQQVEAAVQFRVPPERREALGKEIQGDVKKYIDEARPLLRERANKLAPSTIGVLLDEKFTEDELRQLIALLESPVQRKFNQLGQELQKSLVDKLVADTKGQIEPKLKTLEQSIGKRLEAAAQPAK</sequence>
<evidence type="ECO:0000256" key="1">
    <source>
        <dbReference type="SAM" id="SignalP"/>
    </source>
</evidence>
<dbReference type="RefSeq" id="WP_310375531.1">
    <property type="nucleotide sequence ID" value="NZ_JAVDXT010000004.1"/>
</dbReference>
<keyword evidence="1" id="KW-0732">Signal</keyword>
<protein>
    <recommendedName>
        <fullName evidence="4">DUF2059 domain-containing protein</fullName>
    </recommendedName>
</protein>
<evidence type="ECO:0008006" key="4">
    <source>
        <dbReference type="Google" id="ProtNLM"/>
    </source>
</evidence>
<proteinExistence type="predicted"/>
<organism evidence="2 3">
    <name type="scientific">Rhodoferax ferrireducens</name>
    <dbReference type="NCBI Taxonomy" id="192843"/>
    <lineage>
        <taxon>Bacteria</taxon>
        <taxon>Pseudomonadati</taxon>
        <taxon>Pseudomonadota</taxon>
        <taxon>Betaproteobacteria</taxon>
        <taxon>Burkholderiales</taxon>
        <taxon>Comamonadaceae</taxon>
        <taxon>Rhodoferax</taxon>
    </lineage>
</organism>
<feature type="chain" id="PRO_5047297451" description="DUF2059 domain-containing protein" evidence="1">
    <location>
        <begin position="20"/>
        <end position="180"/>
    </location>
</feature>